<protein>
    <submittedName>
        <fullName evidence="2">Uncharacterized protein</fullName>
    </submittedName>
</protein>
<sequence>MPSPSGEFADDIPADQSCVRAARQRIDLSDAPGARAQALIESATALLATAPAETERILLQVLGTGAEMLDREQCARIRSLVVTAVAQQPGREEDLVDAALAAARSWAGISAADAAHHTVVAARIRYRGGDRASAGQLLATALHSGALPYPPEEIAVLYELLGRCLQERLRHRDAANAYRAGADLIAGDACWAELHADLAAAADRCRNRDGQRRDPGRGDGRQGGVDGEKDLPGQDQ</sequence>
<evidence type="ECO:0000313" key="2">
    <source>
        <dbReference type="EMBL" id="NKY49269.1"/>
    </source>
</evidence>
<gene>
    <name evidence="2" type="ORF">HGA08_03465</name>
</gene>
<organism evidence="2 3">
    <name type="scientific">Nocardia vermiculata</name>
    <dbReference type="NCBI Taxonomy" id="257274"/>
    <lineage>
        <taxon>Bacteria</taxon>
        <taxon>Bacillati</taxon>
        <taxon>Actinomycetota</taxon>
        <taxon>Actinomycetes</taxon>
        <taxon>Mycobacteriales</taxon>
        <taxon>Nocardiaceae</taxon>
        <taxon>Nocardia</taxon>
    </lineage>
</organism>
<name>A0A846XYG1_9NOCA</name>
<dbReference type="Proteomes" id="UP000565711">
    <property type="component" value="Unassembled WGS sequence"/>
</dbReference>
<proteinExistence type="predicted"/>
<dbReference type="EMBL" id="JAAXOP010000002">
    <property type="protein sequence ID" value="NKY49269.1"/>
    <property type="molecule type" value="Genomic_DNA"/>
</dbReference>
<reference evidence="2 3" key="1">
    <citation type="submission" date="2020-04" db="EMBL/GenBank/DDBJ databases">
        <title>MicrobeNet Type strains.</title>
        <authorList>
            <person name="Nicholson A.C."/>
        </authorList>
    </citation>
    <scope>NUCLEOTIDE SEQUENCE [LARGE SCALE GENOMIC DNA]</scope>
    <source>
        <strain evidence="2 3">JCM 12354</strain>
    </source>
</reference>
<feature type="region of interest" description="Disordered" evidence="1">
    <location>
        <begin position="204"/>
        <end position="236"/>
    </location>
</feature>
<dbReference type="AlphaFoldDB" id="A0A846XYG1"/>
<evidence type="ECO:0000256" key="1">
    <source>
        <dbReference type="SAM" id="MobiDB-lite"/>
    </source>
</evidence>
<evidence type="ECO:0000313" key="3">
    <source>
        <dbReference type="Proteomes" id="UP000565711"/>
    </source>
</evidence>
<dbReference type="RefSeq" id="WP_067868577.1">
    <property type="nucleotide sequence ID" value="NZ_JAAXOP010000002.1"/>
</dbReference>
<accession>A0A846XYG1</accession>
<keyword evidence="3" id="KW-1185">Reference proteome</keyword>
<comment type="caution">
    <text evidence="2">The sequence shown here is derived from an EMBL/GenBank/DDBJ whole genome shotgun (WGS) entry which is preliminary data.</text>
</comment>